<evidence type="ECO:0000313" key="1">
    <source>
        <dbReference type="EMBL" id="MDQ0936380.1"/>
    </source>
</evidence>
<proteinExistence type="predicted"/>
<gene>
    <name evidence="1" type="ORF">QFZ49_006355</name>
</gene>
<reference evidence="1 2" key="1">
    <citation type="submission" date="2023-07" db="EMBL/GenBank/DDBJ databases">
        <title>Comparative genomics of wheat-associated soil bacteria to identify genetic determinants of phenazine resistance.</title>
        <authorList>
            <person name="Mouncey N."/>
        </authorList>
    </citation>
    <scope>NUCLEOTIDE SEQUENCE [LARGE SCALE GENOMIC DNA]</scope>
    <source>
        <strain evidence="1 2">W2I16</strain>
    </source>
</reference>
<dbReference type="Proteomes" id="UP001223072">
    <property type="component" value="Unassembled WGS sequence"/>
</dbReference>
<comment type="caution">
    <text evidence="1">The sequence shown here is derived from an EMBL/GenBank/DDBJ whole genome shotgun (WGS) entry which is preliminary data.</text>
</comment>
<keyword evidence="2" id="KW-1185">Reference proteome</keyword>
<organism evidence="1 2">
    <name type="scientific">Streptomyces turgidiscabies</name>
    <dbReference type="NCBI Taxonomy" id="85558"/>
    <lineage>
        <taxon>Bacteria</taxon>
        <taxon>Bacillati</taxon>
        <taxon>Actinomycetota</taxon>
        <taxon>Actinomycetes</taxon>
        <taxon>Kitasatosporales</taxon>
        <taxon>Streptomycetaceae</taxon>
        <taxon>Streptomyces</taxon>
    </lineage>
</organism>
<evidence type="ECO:0000313" key="2">
    <source>
        <dbReference type="Proteomes" id="UP001223072"/>
    </source>
</evidence>
<accession>A0ABU0RWP1</accession>
<dbReference type="EMBL" id="JAUSZS010000008">
    <property type="protein sequence ID" value="MDQ0936380.1"/>
    <property type="molecule type" value="Genomic_DNA"/>
</dbReference>
<name>A0ABU0RWP1_9ACTN</name>
<evidence type="ECO:0008006" key="3">
    <source>
        <dbReference type="Google" id="ProtNLM"/>
    </source>
</evidence>
<protein>
    <recommendedName>
        <fullName evidence="3">Transposase</fullName>
    </recommendedName>
</protein>
<sequence>MLLRAARLRQAVLVAERVRVREIDDDEGRRLLRIIRRGTGSVVTWRRAQMVLLSAQSMDGGKIAEVTFTSADRSASRSWPTTSPRT</sequence>